<gene>
    <name evidence="2" type="ORF">I7I51_05875</name>
</gene>
<organism evidence="2 3">
    <name type="scientific">Ajellomyces capsulatus</name>
    <name type="common">Darling's disease fungus</name>
    <name type="synonym">Histoplasma capsulatum</name>
    <dbReference type="NCBI Taxonomy" id="5037"/>
    <lineage>
        <taxon>Eukaryota</taxon>
        <taxon>Fungi</taxon>
        <taxon>Dikarya</taxon>
        <taxon>Ascomycota</taxon>
        <taxon>Pezizomycotina</taxon>
        <taxon>Eurotiomycetes</taxon>
        <taxon>Eurotiomycetidae</taxon>
        <taxon>Onygenales</taxon>
        <taxon>Ajellomycetaceae</taxon>
        <taxon>Histoplasma</taxon>
    </lineage>
</organism>
<sequence>MECVAVAAQLQTPSPPHSPPTVPVPYPTPPSKRREDVEISSAQTDQRAAARRGDWPDQGNPPTRFPWPNRDPWAAKPRERCAKTFHGLGVGRAQTSRIRAVLPFWDACWDACEMATLIRSSRRRVCYLLLCYFLVYFN</sequence>
<dbReference type="EMBL" id="CP069110">
    <property type="protein sequence ID" value="QSS61067.1"/>
    <property type="molecule type" value="Genomic_DNA"/>
</dbReference>
<proteinExistence type="predicted"/>
<evidence type="ECO:0000313" key="3">
    <source>
        <dbReference type="Proteomes" id="UP000663671"/>
    </source>
</evidence>
<evidence type="ECO:0000313" key="2">
    <source>
        <dbReference type="EMBL" id="QSS61067.1"/>
    </source>
</evidence>
<dbReference type="Proteomes" id="UP000663671">
    <property type="component" value="Chromosome 4"/>
</dbReference>
<name>A0A8A1MA57_AJECA</name>
<reference evidence="2" key="1">
    <citation type="submission" date="2021-01" db="EMBL/GenBank/DDBJ databases">
        <title>Chromosome-level genome assembly of a human fungal pathogen reveals clustering of transcriptionally co-regulated genes.</title>
        <authorList>
            <person name="Voorhies M."/>
            <person name="Cohen S."/>
            <person name="Shea T.P."/>
            <person name="Petrus S."/>
            <person name="Munoz J.F."/>
            <person name="Poplawski S."/>
            <person name="Goldman W.E."/>
            <person name="Michael T."/>
            <person name="Cuomo C.A."/>
            <person name="Sil A."/>
            <person name="Beyhan S."/>
        </authorList>
    </citation>
    <scope>NUCLEOTIDE SEQUENCE</scope>
    <source>
        <strain evidence="2">WU24</strain>
    </source>
</reference>
<protein>
    <submittedName>
        <fullName evidence="2">Uncharacterized protein</fullName>
    </submittedName>
</protein>
<dbReference type="VEuPathDB" id="FungiDB:I7I51_05875"/>
<accession>A0A8A1MA57</accession>
<feature type="region of interest" description="Disordered" evidence="1">
    <location>
        <begin position="1"/>
        <end position="72"/>
    </location>
</feature>
<evidence type="ECO:0000256" key="1">
    <source>
        <dbReference type="SAM" id="MobiDB-lite"/>
    </source>
</evidence>
<feature type="compositionally biased region" description="Pro residues" evidence="1">
    <location>
        <begin position="13"/>
        <end position="30"/>
    </location>
</feature>
<dbReference type="AlphaFoldDB" id="A0A8A1MA57"/>